<dbReference type="InterPro" id="IPR025110">
    <property type="entry name" value="AMP-bd_C"/>
</dbReference>
<evidence type="ECO:0000256" key="3">
    <source>
        <dbReference type="ARBA" id="ARBA00022832"/>
    </source>
</evidence>
<dbReference type="PANTHER" id="PTHR22754:SF32">
    <property type="entry name" value="DISCO-INTERACTING PROTEIN 2"/>
    <property type="match status" value="1"/>
</dbReference>
<dbReference type="Gene3D" id="3.30.300.30">
    <property type="match status" value="1"/>
</dbReference>
<comment type="caution">
    <text evidence="7">The sequence shown here is derived from an EMBL/GenBank/DDBJ whole genome shotgun (WGS) entry which is preliminary data.</text>
</comment>
<dbReference type="Gene3D" id="3.40.50.12780">
    <property type="entry name" value="N-terminal domain of ligase-like"/>
    <property type="match status" value="1"/>
</dbReference>
<dbReference type="NCBIfam" id="NF006624">
    <property type="entry name" value="PRK09192.1"/>
    <property type="match status" value="1"/>
</dbReference>
<evidence type="ECO:0000256" key="1">
    <source>
        <dbReference type="ARBA" id="ARBA00006432"/>
    </source>
</evidence>
<dbReference type="InterPro" id="IPR040097">
    <property type="entry name" value="FAAL/FAAC"/>
</dbReference>
<dbReference type="RefSeq" id="WP_227309115.1">
    <property type="nucleotide sequence ID" value="NZ_JAESVA010000007.1"/>
</dbReference>
<sequence>MDLHLSTGPTPTLSGLALRAGDFRTLPEALDYAAEGLTGLNFYSAQGELSEALGYRGLRHDAIDLAYRLMGLGLTRGDSVAIIAETSPNFVRIFFACQYAGLVPVPMPLPFAFGGRETYIAHIERLADEAEARALFAPTTLISWLAPMAEARSMRLCGTVADLAEMEIQDVVLPEIRPEDTAYLQFSSGSTRFPKGVVIQQKALMANAAGILAQGMEIGPQDRAVSWLPLYHDMGLVGFLLSPLCGQVTVDFIATQDFARRPRLWLSLISQNRGTVSYSPSFGFDLCTRRQRTIDRDSLDLSTWRIAGIGGDMIRPAVLSQFADTFGSCGFKPEAFLPSYGMAEATLAISFAPVGLGIETETIDLDRLEQDGLAMPPQQADARARTVVHCGLPLKGHKVEVRGRDGAVLGDRQVGRVFARGPSIMQEYKGRPVETLESLSDDGWLETGDLGYRIGETLVITGRAKDLIIINGRNIWPQDLEWTVERAVPQVRTGDCAAFSIEENGGEVLVVAVEARGIADAAAGKLLIEEVRGALVSYHGVDSRVVLVPPGSLPYTSSGKLSRAKTRQSYLTAALPTVAAMAA</sequence>
<evidence type="ECO:0000256" key="4">
    <source>
        <dbReference type="ARBA" id="ARBA00023098"/>
    </source>
</evidence>
<keyword evidence="4" id="KW-0443">Lipid metabolism</keyword>
<keyword evidence="2 7" id="KW-0436">Ligase</keyword>
<dbReference type="PANTHER" id="PTHR22754">
    <property type="entry name" value="DISCO-INTERACTING PROTEIN 2 DIP2 -RELATED"/>
    <property type="match status" value="1"/>
</dbReference>
<dbReference type="Pfam" id="PF23024">
    <property type="entry name" value="AMP-dom_DIP2-like"/>
    <property type="match status" value="1"/>
</dbReference>
<dbReference type="GO" id="GO:0070566">
    <property type="term" value="F:adenylyltransferase activity"/>
    <property type="evidence" value="ECO:0007669"/>
    <property type="project" value="TreeGrafter"/>
</dbReference>
<dbReference type="CDD" id="cd05931">
    <property type="entry name" value="FAAL"/>
    <property type="match status" value="1"/>
</dbReference>
<keyword evidence="3" id="KW-0276">Fatty acid metabolism</keyword>
<protein>
    <submittedName>
        <fullName evidence="7">Fatty acyl-AMP ligase</fullName>
    </submittedName>
</protein>
<dbReference type="GO" id="GO:0016874">
    <property type="term" value="F:ligase activity"/>
    <property type="evidence" value="ECO:0007669"/>
    <property type="project" value="UniProtKB-KW"/>
</dbReference>
<dbReference type="Pfam" id="PF00501">
    <property type="entry name" value="AMP-binding"/>
    <property type="match status" value="1"/>
</dbReference>
<dbReference type="GO" id="GO:0006633">
    <property type="term" value="P:fatty acid biosynthetic process"/>
    <property type="evidence" value="ECO:0007669"/>
    <property type="project" value="TreeGrafter"/>
</dbReference>
<comment type="similarity">
    <text evidence="1">Belongs to the ATP-dependent AMP-binding enzyme family.</text>
</comment>
<feature type="domain" description="AMP-dependent synthetase/ligase" evidence="5">
    <location>
        <begin position="51"/>
        <end position="428"/>
    </location>
</feature>
<evidence type="ECO:0000313" key="8">
    <source>
        <dbReference type="Proteomes" id="UP000721844"/>
    </source>
</evidence>
<dbReference type="EMBL" id="JAESVA010000007">
    <property type="protein sequence ID" value="MCB8882460.1"/>
    <property type="molecule type" value="Genomic_DNA"/>
</dbReference>
<dbReference type="SUPFAM" id="SSF56801">
    <property type="entry name" value="Acetyl-CoA synthetase-like"/>
    <property type="match status" value="1"/>
</dbReference>
<dbReference type="InterPro" id="IPR042099">
    <property type="entry name" value="ANL_N_sf"/>
</dbReference>
<evidence type="ECO:0000259" key="5">
    <source>
        <dbReference type="Pfam" id="PF00501"/>
    </source>
</evidence>
<evidence type="ECO:0000259" key="6">
    <source>
        <dbReference type="Pfam" id="PF23024"/>
    </source>
</evidence>
<dbReference type="Proteomes" id="UP000721844">
    <property type="component" value="Unassembled WGS sequence"/>
</dbReference>
<gene>
    <name evidence="7" type="ORF">ACELLULO517_19585</name>
</gene>
<evidence type="ECO:0000313" key="7">
    <source>
        <dbReference type="EMBL" id="MCB8882460.1"/>
    </source>
</evidence>
<keyword evidence="8" id="KW-1185">Reference proteome</keyword>
<feature type="domain" description="AMP-binding enzyme C-terminal" evidence="6">
    <location>
        <begin position="466"/>
        <end position="577"/>
    </location>
</feature>
<dbReference type="GO" id="GO:0005886">
    <property type="term" value="C:plasma membrane"/>
    <property type="evidence" value="ECO:0007669"/>
    <property type="project" value="TreeGrafter"/>
</dbReference>
<accession>A0A963Z3Z2</accession>
<reference evidence="7 8" key="1">
    <citation type="journal article" date="2021" name="Microorganisms">
        <title>Acidisoma silvae sp. nov. and Acidisomacellulosilytica sp. nov., Two Acidophilic Bacteria Isolated from Decaying Wood, Hydrolyzing Cellulose and Producing Poly-3-hydroxybutyrate.</title>
        <authorList>
            <person name="Mieszkin S."/>
            <person name="Pouder E."/>
            <person name="Uroz S."/>
            <person name="Simon-Colin C."/>
            <person name="Alain K."/>
        </authorList>
    </citation>
    <scope>NUCLEOTIDE SEQUENCE [LARGE SCALE GENOMIC DNA]</scope>
    <source>
        <strain evidence="7 8">HW T5.17</strain>
    </source>
</reference>
<organism evidence="7 8">
    <name type="scientific">Acidisoma cellulosilyticum</name>
    <dbReference type="NCBI Taxonomy" id="2802395"/>
    <lineage>
        <taxon>Bacteria</taxon>
        <taxon>Pseudomonadati</taxon>
        <taxon>Pseudomonadota</taxon>
        <taxon>Alphaproteobacteria</taxon>
        <taxon>Acetobacterales</taxon>
        <taxon>Acidocellaceae</taxon>
        <taxon>Acidisoma</taxon>
    </lineage>
</organism>
<dbReference type="InterPro" id="IPR000873">
    <property type="entry name" value="AMP-dep_synth/lig_dom"/>
</dbReference>
<proteinExistence type="inferred from homology"/>
<evidence type="ECO:0000256" key="2">
    <source>
        <dbReference type="ARBA" id="ARBA00022598"/>
    </source>
</evidence>
<dbReference type="AlphaFoldDB" id="A0A963Z3Z2"/>
<dbReference type="GO" id="GO:0071766">
    <property type="term" value="P:Actinobacterium-type cell wall biogenesis"/>
    <property type="evidence" value="ECO:0007669"/>
    <property type="project" value="UniProtKB-ARBA"/>
</dbReference>
<name>A0A963Z3Z2_9PROT</name>
<dbReference type="InterPro" id="IPR045851">
    <property type="entry name" value="AMP-bd_C_sf"/>
</dbReference>